<gene>
    <name evidence="5" type="ORF">SAMN02745728_02076</name>
</gene>
<dbReference type="Gene3D" id="3.40.190.10">
    <property type="entry name" value="Periplasmic binding protein-like II"/>
    <property type="match status" value="2"/>
</dbReference>
<evidence type="ECO:0000256" key="2">
    <source>
        <dbReference type="SAM" id="SignalP"/>
    </source>
</evidence>
<accession>A0A1M7TIX8</accession>
<dbReference type="GO" id="GO:0015276">
    <property type="term" value="F:ligand-gated monoatomic ion channel activity"/>
    <property type="evidence" value="ECO:0007669"/>
    <property type="project" value="InterPro"/>
</dbReference>
<protein>
    <submittedName>
        <fullName evidence="5">Amino acid ABC transporter substrate-binding protein, PAAT family</fullName>
    </submittedName>
</protein>
<proteinExistence type="predicted"/>
<dbReference type="CDD" id="cd13624">
    <property type="entry name" value="PBP2_Arg_Lys_His"/>
    <property type="match status" value="1"/>
</dbReference>
<name>A0A1M7TIX8_9BACT</name>
<dbReference type="InterPro" id="IPR001638">
    <property type="entry name" value="Solute-binding_3/MltF_N"/>
</dbReference>
<evidence type="ECO:0000259" key="3">
    <source>
        <dbReference type="SMART" id="SM00062"/>
    </source>
</evidence>
<dbReference type="SUPFAM" id="SSF53850">
    <property type="entry name" value="Periplasmic binding protein-like II"/>
    <property type="match status" value="1"/>
</dbReference>
<feature type="chain" id="PRO_5013065515" evidence="2">
    <location>
        <begin position="22"/>
        <end position="246"/>
    </location>
</feature>
<evidence type="ECO:0000256" key="1">
    <source>
        <dbReference type="ARBA" id="ARBA00022729"/>
    </source>
</evidence>
<dbReference type="GO" id="GO:0016020">
    <property type="term" value="C:membrane"/>
    <property type="evidence" value="ECO:0007669"/>
    <property type="project" value="InterPro"/>
</dbReference>
<dbReference type="OrthoDB" id="368476at2"/>
<keyword evidence="1 2" id="KW-0732">Signal</keyword>
<reference evidence="5 6" key="1">
    <citation type="submission" date="2016-12" db="EMBL/GenBank/DDBJ databases">
        <authorList>
            <person name="Song W.-J."/>
            <person name="Kurnit D.M."/>
        </authorList>
    </citation>
    <scope>NUCLEOTIDE SEQUENCE [LARGE SCALE GENOMIC DNA]</scope>
    <source>
        <strain evidence="5 6">DSM 11393</strain>
    </source>
</reference>
<dbReference type="PANTHER" id="PTHR35936">
    <property type="entry name" value="MEMBRANE-BOUND LYTIC MUREIN TRANSGLYCOSYLASE F"/>
    <property type="match status" value="1"/>
</dbReference>
<dbReference type="SMART" id="SM00079">
    <property type="entry name" value="PBPe"/>
    <property type="match status" value="1"/>
</dbReference>
<dbReference type="STRING" id="1121455.SAMN02745728_02076"/>
<dbReference type="PANTHER" id="PTHR35936:SF17">
    <property type="entry name" value="ARGININE-BINDING EXTRACELLULAR PROTEIN ARTP"/>
    <property type="match status" value="1"/>
</dbReference>
<organism evidence="5 6">
    <name type="scientific">Desulfovibrio litoralis DSM 11393</name>
    <dbReference type="NCBI Taxonomy" id="1121455"/>
    <lineage>
        <taxon>Bacteria</taxon>
        <taxon>Pseudomonadati</taxon>
        <taxon>Thermodesulfobacteriota</taxon>
        <taxon>Desulfovibrionia</taxon>
        <taxon>Desulfovibrionales</taxon>
        <taxon>Desulfovibrionaceae</taxon>
        <taxon>Desulfovibrio</taxon>
    </lineage>
</organism>
<evidence type="ECO:0000313" key="5">
    <source>
        <dbReference type="EMBL" id="SHN70670.1"/>
    </source>
</evidence>
<dbReference type="EMBL" id="FRDI01000013">
    <property type="protein sequence ID" value="SHN70670.1"/>
    <property type="molecule type" value="Genomic_DNA"/>
</dbReference>
<dbReference type="RefSeq" id="WP_072697753.1">
    <property type="nucleotide sequence ID" value="NZ_FRDI01000013.1"/>
</dbReference>
<dbReference type="AlphaFoldDB" id="A0A1M7TIX8"/>
<evidence type="ECO:0000313" key="6">
    <source>
        <dbReference type="Proteomes" id="UP000186469"/>
    </source>
</evidence>
<dbReference type="SMART" id="SM00062">
    <property type="entry name" value="PBPb"/>
    <property type="match status" value="1"/>
</dbReference>
<dbReference type="Proteomes" id="UP000186469">
    <property type="component" value="Unassembled WGS sequence"/>
</dbReference>
<evidence type="ECO:0000259" key="4">
    <source>
        <dbReference type="SMART" id="SM00079"/>
    </source>
</evidence>
<feature type="domain" description="Ionotropic glutamate receptor C-terminal" evidence="4">
    <location>
        <begin position="25"/>
        <end position="244"/>
    </location>
</feature>
<feature type="signal peptide" evidence="2">
    <location>
        <begin position="1"/>
        <end position="21"/>
    </location>
</feature>
<dbReference type="Pfam" id="PF00497">
    <property type="entry name" value="SBP_bac_3"/>
    <property type="match status" value="1"/>
</dbReference>
<keyword evidence="6" id="KW-1185">Reference proteome</keyword>
<feature type="domain" description="Solute-binding protein family 3/N-terminal" evidence="3">
    <location>
        <begin position="25"/>
        <end position="245"/>
    </location>
</feature>
<dbReference type="InterPro" id="IPR001320">
    <property type="entry name" value="Iontro_rcpt_C"/>
</dbReference>
<sequence length="246" mass="27109">MLKKVFLCLCCVLCFSSVAFAKDQTLIVAHDATWAPMEFASDNKIVGYSVDYIDAVAKEAGFKVDHKAVAWDGIFAGLSSKRYDLISSSVTITPERKANYDFSTPYAQIRQAVIVPINSNIKTAADLKGKTLGAQVSTTGHFAVKKIEGATDKPYDEIGLAMEDLKNGRTDGVVCDDPVAAYYANKRKDFADKLKIAFIMDGLEEYGFVVRKDNKEVLDLVNKGVKAVKEKGIEAELQQKWFGKKL</sequence>